<dbReference type="EMBL" id="LR134473">
    <property type="protein sequence ID" value="VEI01879.1"/>
    <property type="molecule type" value="Genomic_DNA"/>
</dbReference>
<keyword evidence="2" id="KW-1133">Transmembrane helix</keyword>
<accession>A0A448NVG5</accession>
<dbReference type="Proteomes" id="UP000277858">
    <property type="component" value="Chromosome"/>
</dbReference>
<keyword evidence="5" id="KW-1185">Reference proteome</keyword>
<proteinExistence type="inferred from homology"/>
<dbReference type="Pfam" id="PF00892">
    <property type="entry name" value="EamA"/>
    <property type="match status" value="1"/>
</dbReference>
<evidence type="ECO:0000256" key="2">
    <source>
        <dbReference type="SAM" id="Phobius"/>
    </source>
</evidence>
<dbReference type="STRING" id="1122997.GCA_000425285_02024"/>
<evidence type="ECO:0000313" key="4">
    <source>
        <dbReference type="EMBL" id="VEI01879.1"/>
    </source>
</evidence>
<reference evidence="4 5" key="1">
    <citation type="submission" date="2018-12" db="EMBL/GenBank/DDBJ databases">
        <authorList>
            <consortium name="Pathogen Informatics"/>
        </authorList>
    </citation>
    <scope>NUCLEOTIDE SEQUENCE [LARGE SCALE GENOMIC DNA]</scope>
    <source>
        <strain evidence="4 5">NCTC13652</strain>
    </source>
</reference>
<keyword evidence="2" id="KW-0472">Membrane</keyword>
<keyword evidence="2" id="KW-0812">Transmembrane</keyword>
<feature type="transmembrane region" description="Helical" evidence="2">
    <location>
        <begin position="45"/>
        <end position="64"/>
    </location>
</feature>
<dbReference type="GO" id="GO:0016020">
    <property type="term" value="C:membrane"/>
    <property type="evidence" value="ECO:0007669"/>
    <property type="project" value="InterPro"/>
</dbReference>
<organism evidence="4 5">
    <name type="scientific">Acidipropionibacterium jensenii</name>
    <dbReference type="NCBI Taxonomy" id="1749"/>
    <lineage>
        <taxon>Bacteria</taxon>
        <taxon>Bacillati</taxon>
        <taxon>Actinomycetota</taxon>
        <taxon>Actinomycetes</taxon>
        <taxon>Propionibacteriales</taxon>
        <taxon>Propionibacteriaceae</taxon>
        <taxon>Acidipropionibacterium</taxon>
    </lineage>
</organism>
<dbReference type="InterPro" id="IPR000620">
    <property type="entry name" value="EamA_dom"/>
</dbReference>
<feature type="domain" description="EamA" evidence="3">
    <location>
        <begin position="2"/>
        <end position="57"/>
    </location>
</feature>
<evidence type="ECO:0000256" key="1">
    <source>
        <dbReference type="ARBA" id="ARBA00007362"/>
    </source>
</evidence>
<comment type="similarity">
    <text evidence="1">Belongs to the EamA transporter family.</text>
</comment>
<gene>
    <name evidence="4" type="ORF">NCTC13652_00030</name>
</gene>
<protein>
    <submittedName>
        <fullName evidence="4">EamA-like transporter family</fullName>
    </submittedName>
</protein>
<dbReference type="AlphaFoldDB" id="A0A448NVG5"/>
<evidence type="ECO:0000313" key="5">
    <source>
        <dbReference type="Proteomes" id="UP000277858"/>
    </source>
</evidence>
<dbReference type="SUPFAM" id="SSF103481">
    <property type="entry name" value="Multidrug resistance efflux transporter EmrE"/>
    <property type="match status" value="1"/>
</dbReference>
<dbReference type="InterPro" id="IPR037185">
    <property type="entry name" value="EmrE-like"/>
</dbReference>
<sequence length="72" mass="7856">MSMFVGFIAWYRGLAIGPMTAVSQTQLLQPVLTMIWSALLLGETITPLVALSGARIILLAWAAVHTRSRTRS</sequence>
<evidence type="ECO:0000259" key="3">
    <source>
        <dbReference type="Pfam" id="PF00892"/>
    </source>
</evidence>
<name>A0A448NVG5_9ACTN</name>